<dbReference type="Proteomes" id="UP000533637">
    <property type="component" value="Unassembled WGS sequence"/>
</dbReference>
<sequence length="240" mass="26980">MKRLIIVFFLLTGSFAGNAQKITVEYNAGFGSYNMSGMKDLLNTMLPELNGVKTTDNFPGYLMHDMRIGFEWKRHQLGGLFDYMNTAGKKGVSDYSGDYSLVIRTKGYKAGIFYRYTLTDVLLGELHLQPYLEMSSGMIFNNVNLKESLHYNISGNPAPENVPGMEEQLKFTGPNFFLAPAIGARLKLCSFVAVNLSIGYEWDAVKKLYMDGDKSKKLTKNADWSGFRAQGGLIFYIPLY</sequence>
<protein>
    <recommendedName>
        <fullName evidence="4">Outer membrane protein beta-barrel domain-containing protein</fullName>
    </recommendedName>
</protein>
<evidence type="ECO:0000313" key="2">
    <source>
        <dbReference type="EMBL" id="MBB4621495.1"/>
    </source>
</evidence>
<evidence type="ECO:0008006" key="4">
    <source>
        <dbReference type="Google" id="ProtNLM"/>
    </source>
</evidence>
<feature type="chain" id="PRO_5046272543" description="Outer membrane protein beta-barrel domain-containing protein" evidence="1">
    <location>
        <begin position="20"/>
        <end position="240"/>
    </location>
</feature>
<keyword evidence="1" id="KW-0732">Signal</keyword>
<proteinExistence type="predicted"/>
<reference evidence="2 3" key="1">
    <citation type="submission" date="2020-08" db="EMBL/GenBank/DDBJ databases">
        <title>Genomic Encyclopedia of Type Strains, Phase IV (KMG-IV): sequencing the most valuable type-strain genomes for metagenomic binning, comparative biology and taxonomic classification.</title>
        <authorList>
            <person name="Goeker M."/>
        </authorList>
    </citation>
    <scope>NUCLEOTIDE SEQUENCE [LARGE SCALE GENOMIC DNA]</scope>
    <source>
        <strain evidence="2 3">DSM 102983</strain>
    </source>
</reference>
<feature type="signal peptide" evidence="1">
    <location>
        <begin position="1"/>
        <end position="19"/>
    </location>
</feature>
<dbReference type="RefSeq" id="WP_183669784.1">
    <property type="nucleotide sequence ID" value="NZ_BMPB01000002.1"/>
</dbReference>
<comment type="caution">
    <text evidence="2">The sequence shown here is derived from an EMBL/GenBank/DDBJ whole genome shotgun (WGS) entry which is preliminary data.</text>
</comment>
<evidence type="ECO:0000256" key="1">
    <source>
        <dbReference type="SAM" id="SignalP"/>
    </source>
</evidence>
<dbReference type="EMBL" id="JACHOC010000002">
    <property type="protein sequence ID" value="MBB4621495.1"/>
    <property type="molecule type" value="Genomic_DNA"/>
</dbReference>
<evidence type="ECO:0000313" key="3">
    <source>
        <dbReference type="Proteomes" id="UP000533637"/>
    </source>
</evidence>
<gene>
    <name evidence="2" type="ORF">GGQ57_001389</name>
</gene>
<accession>A0ABR6KJ00</accession>
<organism evidence="2 3">
    <name type="scientific">Parabacteroides faecis</name>
    <dbReference type="NCBI Taxonomy" id="1217282"/>
    <lineage>
        <taxon>Bacteria</taxon>
        <taxon>Pseudomonadati</taxon>
        <taxon>Bacteroidota</taxon>
        <taxon>Bacteroidia</taxon>
        <taxon>Bacteroidales</taxon>
        <taxon>Tannerellaceae</taxon>
        <taxon>Parabacteroides</taxon>
    </lineage>
</organism>
<name>A0ABR6KJ00_9BACT</name>
<keyword evidence="3" id="KW-1185">Reference proteome</keyword>